<dbReference type="Gene3D" id="2.40.170.20">
    <property type="entry name" value="TonB-dependent receptor, beta-barrel domain"/>
    <property type="match status" value="1"/>
</dbReference>
<sequence>MIQRNLVWQAVRGALVASASAAVVAAPAALAQSSTKATKLAKIEVVGSRIMRTSTVTAQPVVVLTRQQLNLTGEVTIGNILQTISQSGAAINTQTNNGNDGDTFIDLHNLGSARVLILVNGHRWIPTLGGSVDLNTIPSAIISRVEILLDGASPIYGSDAIAGVIDIITDQNFNGAEAHAYMGIHELHNGSLAANPTLGLFSPIQGATHWTGKSQEYDFTLGASNSREGALLSVGYSEQDPILASDATISQVPIVGTGVLAGNPFTAGGEFLIQGQSGPYTLPGRNCLPSSVGGASPGNTSLGCNLAGPLDGPYANPTNFSAADNWNWAPYYYLQAPQEQWYAYSQAHYRFNSHVEFDTTVLYNDRTSQTQLAPTPLVMGAFGAIGYGSANGTFLGVSASNPYNPFGVDLVPYIPGTAGYANWCALYGTATCNSQSDAMLFMTRRMLETGPRIFAQDVKTYFFEAGLKGYFRAIGHDWYWNTHYSYSNRTNVGTEYGLEDTTRMALALGPLSTCQITPGCVPLDLFGGYNLATGQGTITPSQASYISYVGVNEDGVTQRDYSGNLTGTLVDLPAGPLGLAVGYEYLEDDGFFTPDPLVAVGDATTNIAQPTSGREAQDGEYIEFDVPLVRDIFLVHHLSFDVANRWTQATWQGFANPTTPVPPHYATNSSGRVAFKYAPIRSLLFRGSWSQGFRIPTISDFFAGQGQSFDPLVDPCVANPTLPNCPAHATQTVTQLPVTVGGNANLTPERAISRTIGFVYSPTYIPGFDVSADYYKVEVVNAISPGGIGPQNILDFCYSAVNLDCSLIQRSNANYKTNGEITDILSLNQNVGGIKTEGWDVNLDYRFPSTPIGDFKINADLTFTQNFVTSFLGVNPQGVPTEFTKEVAGSVTSLIPKHKYNIYIDWDYGPWSANWTVNIIGPMYEQCQNSAIAPFIGISEIGTGWCSDVLSGPGSSNPSGPFQGLNRLGTAVYNDVQVTYNLAAWNTDFTIGVRNLFDKNPPISMTAFKNSYQPFLGYQVPGRFIYGRIGVRF</sequence>
<evidence type="ECO:0000259" key="5">
    <source>
        <dbReference type="Pfam" id="PF07715"/>
    </source>
</evidence>
<dbReference type="GO" id="GO:0009279">
    <property type="term" value="C:cell outer membrane"/>
    <property type="evidence" value="ECO:0007669"/>
    <property type="project" value="UniProtKB-SubCell"/>
</dbReference>
<comment type="subcellular location">
    <subcellularLocation>
        <location evidence="1">Cell outer membrane</location>
    </subcellularLocation>
</comment>
<reference evidence="6" key="1">
    <citation type="submission" date="2013-08" db="EMBL/GenBank/DDBJ databases">
        <authorList>
            <person name="Mendez C."/>
            <person name="Richter M."/>
            <person name="Ferrer M."/>
            <person name="Sanchez J."/>
        </authorList>
    </citation>
    <scope>NUCLEOTIDE SEQUENCE</scope>
</reference>
<feature type="domain" description="TonB-dependent receptor-like beta-barrel" evidence="4">
    <location>
        <begin position="473"/>
        <end position="996"/>
    </location>
</feature>
<evidence type="ECO:0000256" key="1">
    <source>
        <dbReference type="ARBA" id="ARBA00004442"/>
    </source>
</evidence>
<proteinExistence type="predicted"/>
<dbReference type="InterPro" id="IPR037066">
    <property type="entry name" value="Plug_dom_sf"/>
</dbReference>
<gene>
    <name evidence="6" type="ORF">B1B_00361</name>
</gene>
<dbReference type="AlphaFoldDB" id="T1CAI5"/>
<dbReference type="InterPro" id="IPR012910">
    <property type="entry name" value="Plug_dom"/>
</dbReference>
<accession>T1CAI5</accession>
<evidence type="ECO:0000256" key="3">
    <source>
        <dbReference type="ARBA" id="ARBA00023237"/>
    </source>
</evidence>
<organism evidence="6">
    <name type="scientific">mine drainage metagenome</name>
    <dbReference type="NCBI Taxonomy" id="410659"/>
    <lineage>
        <taxon>unclassified sequences</taxon>
        <taxon>metagenomes</taxon>
        <taxon>ecological metagenomes</taxon>
    </lineage>
</organism>
<feature type="domain" description="TonB-dependent receptor plug" evidence="5">
    <location>
        <begin position="57"/>
        <end position="164"/>
    </location>
</feature>
<protein>
    <submittedName>
        <fullName evidence="6">TonB-dependent outer membrane receptor</fullName>
    </submittedName>
</protein>
<dbReference type="SUPFAM" id="SSF56935">
    <property type="entry name" value="Porins"/>
    <property type="match status" value="1"/>
</dbReference>
<dbReference type="Gene3D" id="2.170.130.10">
    <property type="entry name" value="TonB-dependent receptor, plug domain"/>
    <property type="match status" value="1"/>
</dbReference>
<keyword evidence="3" id="KW-0998">Cell outer membrane</keyword>
<dbReference type="PANTHER" id="PTHR47234">
    <property type="match status" value="1"/>
</dbReference>
<reference evidence="6" key="2">
    <citation type="journal article" date="2014" name="ISME J.">
        <title>Microbial stratification in low pH oxic and suboxic macroscopic growths along an acid mine drainage.</title>
        <authorList>
            <person name="Mendez-Garcia C."/>
            <person name="Mesa V."/>
            <person name="Sprenger R.R."/>
            <person name="Richter M."/>
            <person name="Diez M.S."/>
            <person name="Solano J."/>
            <person name="Bargiela R."/>
            <person name="Golyshina O.V."/>
            <person name="Manteca A."/>
            <person name="Ramos J.L."/>
            <person name="Gallego J.R."/>
            <person name="Llorente I."/>
            <person name="Martins Dos Santos V.A."/>
            <person name="Jensen O.N."/>
            <person name="Pelaez A.I."/>
            <person name="Sanchez J."/>
            <person name="Ferrer M."/>
        </authorList>
    </citation>
    <scope>NUCLEOTIDE SEQUENCE</scope>
</reference>
<comment type="caution">
    <text evidence="6">The sequence shown here is derived from an EMBL/GenBank/DDBJ whole genome shotgun (WGS) entry which is preliminary data.</text>
</comment>
<evidence type="ECO:0000256" key="2">
    <source>
        <dbReference type="ARBA" id="ARBA00023136"/>
    </source>
</evidence>
<keyword evidence="2" id="KW-0472">Membrane</keyword>
<dbReference type="Pfam" id="PF00593">
    <property type="entry name" value="TonB_dep_Rec_b-barrel"/>
    <property type="match status" value="1"/>
</dbReference>
<dbReference type="InterPro" id="IPR036942">
    <property type="entry name" value="Beta-barrel_TonB_sf"/>
</dbReference>
<evidence type="ECO:0000259" key="4">
    <source>
        <dbReference type="Pfam" id="PF00593"/>
    </source>
</evidence>
<dbReference type="PANTHER" id="PTHR47234:SF2">
    <property type="entry name" value="TONB-DEPENDENT RECEPTOR"/>
    <property type="match status" value="1"/>
</dbReference>
<evidence type="ECO:0000313" key="6">
    <source>
        <dbReference type="EMBL" id="EQD79122.1"/>
    </source>
</evidence>
<dbReference type="Pfam" id="PF07715">
    <property type="entry name" value="Plug"/>
    <property type="match status" value="1"/>
</dbReference>
<dbReference type="InterPro" id="IPR000531">
    <property type="entry name" value="Beta-barrel_TonB"/>
</dbReference>
<dbReference type="EMBL" id="AUZY01000276">
    <property type="protein sequence ID" value="EQD79122.1"/>
    <property type="molecule type" value="Genomic_DNA"/>
</dbReference>
<keyword evidence="6" id="KW-0675">Receptor</keyword>
<name>T1CAI5_9ZZZZ</name>